<dbReference type="InterPro" id="IPR053141">
    <property type="entry name" value="Mycobact_SerProt_Inhib_Rv3364c"/>
</dbReference>
<comment type="caution">
    <text evidence="2">The sequence shown here is derived from an EMBL/GenBank/DDBJ whole genome shotgun (WGS) entry which is preliminary data.</text>
</comment>
<dbReference type="OrthoDB" id="5187023at2"/>
<sequence>MTDEHLRPAGQDFSWLINDFVRKVHGVSHALIMSADGFPLTASEAMNTVESEQLAAIASGLLSLAGNSAALFDKGGCEEIIIRLTHGYFLFMGIDTGAGLAVLTSPECDMKVVAYEMTQFVTHAGHALTPEARADLRRVLTARRPIG</sequence>
<gene>
    <name evidence="2" type="ORF">FNH05_21565</name>
</gene>
<dbReference type="Pfam" id="PF03259">
    <property type="entry name" value="Robl_LC7"/>
    <property type="match status" value="1"/>
</dbReference>
<dbReference type="EMBL" id="VJWX01000230">
    <property type="protein sequence ID" value="TVT44301.1"/>
    <property type="molecule type" value="Genomic_DNA"/>
</dbReference>
<proteinExistence type="predicted"/>
<dbReference type="SMART" id="SM00960">
    <property type="entry name" value="Robl_LC7"/>
    <property type="match status" value="1"/>
</dbReference>
<evidence type="ECO:0000259" key="1">
    <source>
        <dbReference type="SMART" id="SM00960"/>
    </source>
</evidence>
<dbReference type="PANTHER" id="PTHR36222">
    <property type="entry name" value="SERINE PROTEASE INHIBITOR RV3364C"/>
    <property type="match status" value="1"/>
</dbReference>
<reference evidence="2 3" key="1">
    <citation type="submission" date="2019-07" db="EMBL/GenBank/DDBJ databases">
        <authorList>
            <person name="Duangmal K."/>
            <person name="Teo W.F.A."/>
        </authorList>
    </citation>
    <scope>NUCLEOTIDE SEQUENCE [LARGE SCALE GENOMIC DNA]</scope>
    <source>
        <strain evidence="2 3">TBRC 6029</strain>
    </source>
</reference>
<evidence type="ECO:0000313" key="3">
    <source>
        <dbReference type="Proteomes" id="UP000320011"/>
    </source>
</evidence>
<organism evidence="2 3">
    <name type="scientific">Amycolatopsis rhizosphaerae</name>
    <dbReference type="NCBI Taxonomy" id="2053003"/>
    <lineage>
        <taxon>Bacteria</taxon>
        <taxon>Bacillati</taxon>
        <taxon>Actinomycetota</taxon>
        <taxon>Actinomycetes</taxon>
        <taxon>Pseudonocardiales</taxon>
        <taxon>Pseudonocardiaceae</taxon>
        <taxon>Amycolatopsis</taxon>
    </lineage>
</organism>
<dbReference type="SUPFAM" id="SSF103196">
    <property type="entry name" value="Roadblock/LC7 domain"/>
    <property type="match status" value="1"/>
</dbReference>
<dbReference type="Gene3D" id="3.30.450.30">
    <property type="entry name" value="Dynein light chain 2a, cytoplasmic"/>
    <property type="match status" value="1"/>
</dbReference>
<evidence type="ECO:0000313" key="2">
    <source>
        <dbReference type="EMBL" id="TVT44301.1"/>
    </source>
</evidence>
<accession>A0A558C682</accession>
<reference evidence="2 3" key="2">
    <citation type="submission" date="2019-08" db="EMBL/GenBank/DDBJ databases">
        <title>Amycolatopsis acidicola sp. nov., isolated from peat swamp forest soil.</title>
        <authorList>
            <person name="Srisuk N."/>
        </authorList>
    </citation>
    <scope>NUCLEOTIDE SEQUENCE [LARGE SCALE GENOMIC DNA]</scope>
    <source>
        <strain evidence="2 3">TBRC 6029</strain>
    </source>
</reference>
<keyword evidence="3" id="KW-1185">Reference proteome</keyword>
<dbReference type="RefSeq" id="WP_144590519.1">
    <property type="nucleotide sequence ID" value="NZ_VJWX01000230.1"/>
</dbReference>
<name>A0A558C682_9PSEU</name>
<dbReference type="AlphaFoldDB" id="A0A558C682"/>
<protein>
    <submittedName>
        <fullName evidence="2">Roadblock/LC7 domain-containing protein</fullName>
    </submittedName>
</protein>
<dbReference type="PANTHER" id="PTHR36222:SF1">
    <property type="entry name" value="SERINE PROTEASE INHIBITOR RV3364C"/>
    <property type="match status" value="1"/>
</dbReference>
<dbReference type="Proteomes" id="UP000320011">
    <property type="component" value="Unassembled WGS sequence"/>
</dbReference>
<dbReference type="InterPro" id="IPR004942">
    <property type="entry name" value="Roadblock/LAMTOR2_dom"/>
</dbReference>
<feature type="domain" description="Roadblock/LAMTOR2" evidence="1">
    <location>
        <begin position="14"/>
        <end position="104"/>
    </location>
</feature>